<accession>A0A426Z669</accession>
<evidence type="ECO:0000313" key="1">
    <source>
        <dbReference type="EMBL" id="RRT59446.1"/>
    </source>
</evidence>
<organism evidence="1 2">
    <name type="scientific">Ensete ventricosum</name>
    <name type="common">Abyssinian banana</name>
    <name type="synonym">Musa ensete</name>
    <dbReference type="NCBI Taxonomy" id="4639"/>
    <lineage>
        <taxon>Eukaryota</taxon>
        <taxon>Viridiplantae</taxon>
        <taxon>Streptophyta</taxon>
        <taxon>Embryophyta</taxon>
        <taxon>Tracheophyta</taxon>
        <taxon>Spermatophyta</taxon>
        <taxon>Magnoliopsida</taxon>
        <taxon>Liliopsida</taxon>
        <taxon>Zingiberales</taxon>
        <taxon>Musaceae</taxon>
        <taxon>Ensete</taxon>
    </lineage>
</organism>
<sequence length="259" mass="28713">MVGRDGRCIYIDTQNTEIKWRIRDDDGNKEAGKDAEEAIILIFQGVSVKAEMTTGGDRGGEESLSKQRPDFGCFPLLSPLSPTGPVIGSSSGIEHGPRDTADRYTFYPETKPVTLSTLSSAGYFLDYSGPQYPSIRTLIAIHVIDHRLLRRTADPLFYIDKLGACDVPKRINSYRSFWFRMRYGCGLETERRYSIDPRVYRFSRTSRRTRPPAHEKAVGVGGRMNAVDGGVWVEERNGPPPPAGQLSACGAACEMPAES</sequence>
<protein>
    <submittedName>
        <fullName evidence="1">Uncharacterized protein</fullName>
    </submittedName>
</protein>
<proteinExistence type="predicted"/>
<evidence type="ECO:0000313" key="2">
    <source>
        <dbReference type="Proteomes" id="UP000287651"/>
    </source>
</evidence>
<dbReference type="AlphaFoldDB" id="A0A426Z669"/>
<name>A0A426Z669_ENSVE</name>
<gene>
    <name evidence="1" type="ORF">B296_00034321</name>
</gene>
<comment type="caution">
    <text evidence="1">The sequence shown here is derived from an EMBL/GenBank/DDBJ whole genome shotgun (WGS) entry which is preliminary data.</text>
</comment>
<dbReference type="EMBL" id="AMZH03008206">
    <property type="protein sequence ID" value="RRT59446.1"/>
    <property type="molecule type" value="Genomic_DNA"/>
</dbReference>
<reference evidence="1 2" key="1">
    <citation type="journal article" date="2014" name="Agronomy (Basel)">
        <title>A Draft Genome Sequence for Ensete ventricosum, the Drought-Tolerant Tree Against Hunger.</title>
        <authorList>
            <person name="Harrison J."/>
            <person name="Moore K.A."/>
            <person name="Paszkiewicz K."/>
            <person name="Jones T."/>
            <person name="Grant M."/>
            <person name="Ambacheew D."/>
            <person name="Muzemil S."/>
            <person name="Studholme D.J."/>
        </authorList>
    </citation>
    <scope>NUCLEOTIDE SEQUENCE [LARGE SCALE GENOMIC DNA]</scope>
</reference>
<dbReference type="Proteomes" id="UP000287651">
    <property type="component" value="Unassembled WGS sequence"/>
</dbReference>